<protein>
    <submittedName>
        <fullName evidence="10">Amino acid permease</fullName>
    </submittedName>
</protein>
<evidence type="ECO:0000256" key="5">
    <source>
        <dbReference type="ARBA" id="ARBA00022692"/>
    </source>
</evidence>
<feature type="transmembrane region" description="Helical" evidence="9">
    <location>
        <begin position="125"/>
        <end position="142"/>
    </location>
</feature>
<feature type="transmembrane region" description="Helical" evidence="9">
    <location>
        <begin position="198"/>
        <end position="216"/>
    </location>
</feature>
<feature type="transmembrane region" description="Helical" evidence="9">
    <location>
        <begin position="358"/>
        <end position="377"/>
    </location>
</feature>
<keyword evidence="5 9" id="KW-0812">Transmembrane</keyword>
<name>A0ABY8VFQ7_9CORY</name>
<feature type="transmembrane region" description="Helical" evidence="9">
    <location>
        <begin position="457"/>
        <end position="478"/>
    </location>
</feature>
<feature type="transmembrane region" description="Helical" evidence="9">
    <location>
        <begin position="228"/>
        <end position="251"/>
    </location>
</feature>
<evidence type="ECO:0000256" key="4">
    <source>
        <dbReference type="ARBA" id="ARBA00022475"/>
    </source>
</evidence>
<evidence type="ECO:0000256" key="1">
    <source>
        <dbReference type="ARBA" id="ARBA00004651"/>
    </source>
</evidence>
<feature type="transmembrane region" description="Helical" evidence="9">
    <location>
        <begin position="40"/>
        <end position="64"/>
    </location>
</feature>
<keyword evidence="8 9" id="KW-0472">Membrane</keyword>
<feature type="transmembrane region" description="Helical" evidence="9">
    <location>
        <begin position="326"/>
        <end position="346"/>
    </location>
</feature>
<evidence type="ECO:0000313" key="11">
    <source>
        <dbReference type="Proteomes" id="UP001225598"/>
    </source>
</evidence>
<dbReference type="NCBIfam" id="TIGR00905">
    <property type="entry name" value="2A0302"/>
    <property type="match status" value="1"/>
</dbReference>
<keyword evidence="6" id="KW-0029">Amino-acid transport</keyword>
<keyword evidence="7 9" id="KW-1133">Transmembrane helix</keyword>
<dbReference type="InterPro" id="IPR004754">
    <property type="entry name" value="Amino_acid_antiprt"/>
</dbReference>
<evidence type="ECO:0000313" key="10">
    <source>
        <dbReference type="EMBL" id="WIM68491.1"/>
    </source>
</evidence>
<dbReference type="PANTHER" id="PTHR42770:SF4">
    <property type="entry name" value="ARGININE_ORNITHINE ANTIPORTER-RELATED"/>
    <property type="match status" value="1"/>
</dbReference>
<sequence>MTRTHSVSMWSLMALIIGSTVGAGIFSLPQNIASAAGPGAMLIGWAITAVGMLAIAFVFQVLAIRKPNLDSGVYSYVRAGLGDFIGFASAWGYWLGSVIAQVGYATLFFGTVGFYIPFFSAENRWVSAVSVSALTWIIFALLTRGVKQAAAMNLVATVAKIIPILAFILLVAFLGFSWDKFTANFWGNTSVLEQIKGTMLFTVWVFIGVEGASVYSKQAKSRADVGRATLLGFFSVLALLVAISTLSYGVMSQEELAALPDNSMAAVLNAVVGPWGGALISLGLCLSVLGAYVSWQMLAAEPVALMAFDGLLPKSLGKVNINGAPWVAQLISTIVIQLWVVVFFISETAYTSMVQLATILYLVPYLFSALYLVLLAVRGKGLTHPHAGTRFDDSGPEVSARVNRRHLFVGAVAMVYSLWLFYAADPVYVLYGALAVAPGLIPYVWTRLHARERVFNAFEWFVVTLILVASVAAIVGLAQGSLSL</sequence>
<evidence type="ECO:0000256" key="2">
    <source>
        <dbReference type="ARBA" id="ARBA00008220"/>
    </source>
</evidence>
<dbReference type="EMBL" id="CP126969">
    <property type="protein sequence ID" value="WIM68491.1"/>
    <property type="molecule type" value="Genomic_DNA"/>
</dbReference>
<feature type="transmembrane region" description="Helical" evidence="9">
    <location>
        <begin position="406"/>
        <end position="422"/>
    </location>
</feature>
<keyword evidence="3" id="KW-0813">Transport</keyword>
<feature type="transmembrane region" description="Helical" evidence="9">
    <location>
        <begin position="102"/>
        <end position="119"/>
    </location>
</feature>
<dbReference type="RefSeq" id="WP_284826055.1">
    <property type="nucleotide sequence ID" value="NZ_CP126969.1"/>
</dbReference>
<feature type="transmembrane region" description="Helical" evidence="9">
    <location>
        <begin position="6"/>
        <end position="28"/>
    </location>
</feature>
<organism evidence="10 11">
    <name type="scientific">Corynebacterium breve</name>
    <dbReference type="NCBI Taxonomy" id="3049799"/>
    <lineage>
        <taxon>Bacteria</taxon>
        <taxon>Bacillati</taxon>
        <taxon>Actinomycetota</taxon>
        <taxon>Actinomycetes</taxon>
        <taxon>Mycobacteriales</taxon>
        <taxon>Corynebacteriaceae</taxon>
        <taxon>Corynebacterium</taxon>
    </lineage>
</organism>
<feature type="transmembrane region" description="Helical" evidence="9">
    <location>
        <begin position="271"/>
        <end position="293"/>
    </location>
</feature>
<feature type="transmembrane region" description="Helical" evidence="9">
    <location>
        <begin position="428"/>
        <end position="445"/>
    </location>
</feature>
<accession>A0ABY8VFQ7</accession>
<evidence type="ECO:0000256" key="3">
    <source>
        <dbReference type="ARBA" id="ARBA00022448"/>
    </source>
</evidence>
<evidence type="ECO:0000256" key="8">
    <source>
        <dbReference type="ARBA" id="ARBA00023136"/>
    </source>
</evidence>
<dbReference type="InterPro" id="IPR050367">
    <property type="entry name" value="APC_superfamily"/>
</dbReference>
<evidence type="ECO:0000256" key="7">
    <source>
        <dbReference type="ARBA" id="ARBA00022989"/>
    </source>
</evidence>
<evidence type="ECO:0000256" key="9">
    <source>
        <dbReference type="SAM" id="Phobius"/>
    </source>
</evidence>
<dbReference type="Pfam" id="PF13520">
    <property type="entry name" value="AA_permease_2"/>
    <property type="match status" value="1"/>
</dbReference>
<evidence type="ECO:0000256" key="6">
    <source>
        <dbReference type="ARBA" id="ARBA00022970"/>
    </source>
</evidence>
<proteinExistence type="inferred from homology"/>
<dbReference type="Gene3D" id="1.20.1740.10">
    <property type="entry name" value="Amino acid/polyamine transporter I"/>
    <property type="match status" value="1"/>
</dbReference>
<comment type="similarity">
    <text evidence="2">Belongs to the amino acid-polyamine-organocation (APC) superfamily. Basic amino acid/polyamine antiporter (APA) (TC 2.A.3.2) family.</text>
</comment>
<keyword evidence="4" id="KW-1003">Cell membrane</keyword>
<dbReference type="PANTHER" id="PTHR42770">
    <property type="entry name" value="AMINO ACID TRANSPORTER-RELATED"/>
    <property type="match status" value="1"/>
</dbReference>
<keyword evidence="11" id="KW-1185">Reference proteome</keyword>
<gene>
    <name evidence="10" type="ORF">QP027_03595</name>
</gene>
<reference evidence="10 11" key="1">
    <citation type="submission" date="2023-05" db="EMBL/GenBank/DDBJ databases">
        <title>Corynebacterium suedekumii sp. nov. and Corynebacterium breve sp. nov. isolated from raw cow's milk.</title>
        <authorList>
            <person name="Baer M.K."/>
            <person name="Mehl L."/>
            <person name="Hellmuth R."/>
            <person name="Marke G."/>
            <person name="Lipski A."/>
        </authorList>
    </citation>
    <scope>NUCLEOTIDE SEQUENCE [LARGE SCALE GENOMIC DNA]</scope>
    <source>
        <strain evidence="10 11">R4</strain>
    </source>
</reference>
<feature type="transmembrane region" description="Helical" evidence="9">
    <location>
        <begin position="154"/>
        <end position="178"/>
    </location>
</feature>
<comment type="subcellular location">
    <subcellularLocation>
        <location evidence="1">Cell membrane</location>
        <topology evidence="1">Multi-pass membrane protein</topology>
    </subcellularLocation>
</comment>
<dbReference type="Proteomes" id="UP001225598">
    <property type="component" value="Chromosome"/>
</dbReference>
<dbReference type="InterPro" id="IPR002293">
    <property type="entry name" value="AA/rel_permease1"/>
</dbReference>